<dbReference type="AlphaFoldDB" id="A0AAE0HVK9"/>
<proteinExistence type="predicted"/>
<sequence length="299" mass="32527">MASHTEYTFGRNINREGRACARLGEADFDRLVTILQIVVRPAPKDQIDLDESTKYGLLDRLVCTVLLRCGDYFSLYSVQIMRLMPPNRPVRNGVLRTSPQCGTYPSRLQGSWVKIRFSQKKRAVFSGSGAARAAGQPLGPTIQLLTTIPPYPTYIPLAFNHLDGLSATGTSSRAPVQSVHLINYQPLADTVSTSANYTSGSSLRLGTALKTRDSGKHVYSTQVCANLHSRGDRVSFPKTLTLPDLSSIQGGDIRAHACGSYPRSRLTVIGSSGSHFSKAEHAGGTSDWACVNHKTITYP</sequence>
<organism evidence="1 2">
    <name type="scientific">Apodospora peruviana</name>
    <dbReference type="NCBI Taxonomy" id="516989"/>
    <lineage>
        <taxon>Eukaryota</taxon>
        <taxon>Fungi</taxon>
        <taxon>Dikarya</taxon>
        <taxon>Ascomycota</taxon>
        <taxon>Pezizomycotina</taxon>
        <taxon>Sordariomycetes</taxon>
        <taxon>Sordariomycetidae</taxon>
        <taxon>Sordariales</taxon>
        <taxon>Lasiosphaeriaceae</taxon>
        <taxon>Apodospora</taxon>
    </lineage>
</organism>
<reference evidence="1" key="1">
    <citation type="journal article" date="2023" name="Mol. Phylogenet. Evol.">
        <title>Genome-scale phylogeny and comparative genomics of the fungal order Sordariales.</title>
        <authorList>
            <person name="Hensen N."/>
            <person name="Bonometti L."/>
            <person name="Westerberg I."/>
            <person name="Brannstrom I.O."/>
            <person name="Guillou S."/>
            <person name="Cros-Aarteil S."/>
            <person name="Calhoun S."/>
            <person name="Haridas S."/>
            <person name="Kuo A."/>
            <person name="Mondo S."/>
            <person name="Pangilinan J."/>
            <person name="Riley R."/>
            <person name="LaButti K."/>
            <person name="Andreopoulos B."/>
            <person name="Lipzen A."/>
            <person name="Chen C."/>
            <person name="Yan M."/>
            <person name="Daum C."/>
            <person name="Ng V."/>
            <person name="Clum A."/>
            <person name="Steindorff A."/>
            <person name="Ohm R.A."/>
            <person name="Martin F."/>
            <person name="Silar P."/>
            <person name="Natvig D.O."/>
            <person name="Lalanne C."/>
            <person name="Gautier V."/>
            <person name="Ament-Velasquez S.L."/>
            <person name="Kruys A."/>
            <person name="Hutchinson M.I."/>
            <person name="Powell A.J."/>
            <person name="Barry K."/>
            <person name="Miller A.N."/>
            <person name="Grigoriev I.V."/>
            <person name="Debuchy R."/>
            <person name="Gladieux P."/>
            <person name="Hiltunen Thoren M."/>
            <person name="Johannesson H."/>
        </authorList>
    </citation>
    <scope>NUCLEOTIDE SEQUENCE</scope>
    <source>
        <strain evidence="1">CBS 118394</strain>
    </source>
</reference>
<gene>
    <name evidence="1" type="ORF">B0H66DRAFT_629708</name>
</gene>
<accession>A0AAE0HVK9</accession>
<dbReference type="EMBL" id="JAUEDM010000007">
    <property type="protein sequence ID" value="KAK3313717.1"/>
    <property type="molecule type" value="Genomic_DNA"/>
</dbReference>
<comment type="caution">
    <text evidence="1">The sequence shown here is derived from an EMBL/GenBank/DDBJ whole genome shotgun (WGS) entry which is preliminary data.</text>
</comment>
<name>A0AAE0HVK9_9PEZI</name>
<dbReference type="Proteomes" id="UP001283341">
    <property type="component" value="Unassembled WGS sequence"/>
</dbReference>
<evidence type="ECO:0000313" key="1">
    <source>
        <dbReference type="EMBL" id="KAK3313717.1"/>
    </source>
</evidence>
<keyword evidence="2" id="KW-1185">Reference proteome</keyword>
<reference evidence="1" key="2">
    <citation type="submission" date="2023-06" db="EMBL/GenBank/DDBJ databases">
        <authorList>
            <consortium name="Lawrence Berkeley National Laboratory"/>
            <person name="Haridas S."/>
            <person name="Hensen N."/>
            <person name="Bonometti L."/>
            <person name="Westerberg I."/>
            <person name="Brannstrom I.O."/>
            <person name="Guillou S."/>
            <person name="Cros-Aarteil S."/>
            <person name="Calhoun S."/>
            <person name="Kuo A."/>
            <person name="Mondo S."/>
            <person name="Pangilinan J."/>
            <person name="Riley R."/>
            <person name="Labutti K."/>
            <person name="Andreopoulos B."/>
            <person name="Lipzen A."/>
            <person name="Chen C."/>
            <person name="Yanf M."/>
            <person name="Daum C."/>
            <person name="Ng V."/>
            <person name="Clum A."/>
            <person name="Steindorff A."/>
            <person name="Ohm R."/>
            <person name="Martin F."/>
            <person name="Silar P."/>
            <person name="Natvig D."/>
            <person name="Lalanne C."/>
            <person name="Gautier V."/>
            <person name="Ament-Velasquez S.L."/>
            <person name="Kruys A."/>
            <person name="Hutchinson M.I."/>
            <person name="Powell A.J."/>
            <person name="Barry K."/>
            <person name="Miller A.N."/>
            <person name="Grigoriev I.V."/>
            <person name="Debuchy R."/>
            <person name="Gladieux P."/>
            <person name="Thoren M.H."/>
            <person name="Johannesson H."/>
        </authorList>
    </citation>
    <scope>NUCLEOTIDE SEQUENCE</scope>
    <source>
        <strain evidence="1">CBS 118394</strain>
    </source>
</reference>
<protein>
    <submittedName>
        <fullName evidence="1">Uncharacterized protein</fullName>
    </submittedName>
</protein>
<evidence type="ECO:0000313" key="2">
    <source>
        <dbReference type="Proteomes" id="UP001283341"/>
    </source>
</evidence>